<dbReference type="GO" id="GO:0016020">
    <property type="term" value="C:membrane"/>
    <property type="evidence" value="ECO:0007669"/>
    <property type="project" value="UniProtKB-SubCell"/>
</dbReference>
<keyword evidence="2 5" id="KW-0812">Transmembrane</keyword>
<evidence type="ECO:0000313" key="6">
    <source>
        <dbReference type="Ensembl" id="ENSACCP00020003321.1"/>
    </source>
</evidence>
<accession>A0A663DU99</accession>
<dbReference type="InterPro" id="IPR036259">
    <property type="entry name" value="MFS_trans_sf"/>
</dbReference>
<reference evidence="6" key="1">
    <citation type="submission" date="2025-08" db="UniProtKB">
        <authorList>
            <consortium name="Ensembl"/>
        </authorList>
    </citation>
    <scope>IDENTIFICATION</scope>
</reference>
<keyword evidence="4 5" id="KW-0472">Membrane</keyword>
<dbReference type="Proteomes" id="UP000472275">
    <property type="component" value="Chromosome 11"/>
</dbReference>
<keyword evidence="3 5" id="KW-1133">Transmembrane helix</keyword>
<feature type="transmembrane region" description="Helical" evidence="5">
    <location>
        <begin position="113"/>
        <end position="137"/>
    </location>
</feature>
<feature type="transmembrane region" description="Helical" evidence="5">
    <location>
        <begin position="6"/>
        <end position="28"/>
    </location>
</feature>
<reference evidence="6" key="2">
    <citation type="submission" date="2025-09" db="UniProtKB">
        <authorList>
            <consortium name="Ensembl"/>
        </authorList>
    </citation>
    <scope>IDENTIFICATION</scope>
</reference>
<dbReference type="Gene3D" id="1.20.1250.20">
    <property type="entry name" value="MFS general substrate transporter like domains"/>
    <property type="match status" value="1"/>
</dbReference>
<dbReference type="PANTHER" id="PTHR24064">
    <property type="entry name" value="SOLUTE CARRIER FAMILY 22 MEMBER"/>
    <property type="match status" value="1"/>
</dbReference>
<dbReference type="AlphaFoldDB" id="A0A663DU99"/>
<dbReference type="Ensembl" id="ENSACCT00020003446.1">
    <property type="protein sequence ID" value="ENSACCP00020003321.1"/>
    <property type="gene ID" value="ENSACCG00020002268.1"/>
</dbReference>
<organism evidence="6 7">
    <name type="scientific">Aquila chrysaetos chrysaetos</name>
    <dbReference type="NCBI Taxonomy" id="223781"/>
    <lineage>
        <taxon>Eukaryota</taxon>
        <taxon>Metazoa</taxon>
        <taxon>Chordata</taxon>
        <taxon>Craniata</taxon>
        <taxon>Vertebrata</taxon>
        <taxon>Euteleostomi</taxon>
        <taxon>Archelosauria</taxon>
        <taxon>Archosauria</taxon>
        <taxon>Dinosauria</taxon>
        <taxon>Saurischia</taxon>
        <taxon>Theropoda</taxon>
        <taxon>Coelurosauria</taxon>
        <taxon>Aves</taxon>
        <taxon>Neognathae</taxon>
        <taxon>Neoaves</taxon>
        <taxon>Telluraves</taxon>
        <taxon>Accipitrimorphae</taxon>
        <taxon>Accipitriformes</taxon>
        <taxon>Accipitridae</taxon>
        <taxon>Accipitrinae</taxon>
        <taxon>Aquila</taxon>
    </lineage>
</organism>
<evidence type="ECO:0000256" key="5">
    <source>
        <dbReference type="SAM" id="Phobius"/>
    </source>
</evidence>
<proteinExistence type="predicted"/>
<dbReference type="SUPFAM" id="SSF103473">
    <property type="entry name" value="MFS general substrate transporter"/>
    <property type="match status" value="1"/>
</dbReference>
<evidence type="ECO:0000256" key="1">
    <source>
        <dbReference type="ARBA" id="ARBA00004141"/>
    </source>
</evidence>
<keyword evidence="7" id="KW-1185">Reference proteome</keyword>
<comment type="subcellular location">
    <subcellularLocation>
        <location evidence="1">Membrane</location>
        <topology evidence="1">Multi-pass membrane protein</topology>
    </subcellularLocation>
</comment>
<name>A0A663DU99_AQUCH</name>
<protein>
    <recommendedName>
        <fullName evidence="8">Major facilitator superfamily (MFS) profile domain-containing protein</fullName>
    </recommendedName>
</protein>
<dbReference type="InParanoid" id="A0A663DU99"/>
<dbReference type="GeneTree" id="ENSGT00940000164766"/>
<evidence type="ECO:0000256" key="4">
    <source>
        <dbReference type="ARBA" id="ARBA00023136"/>
    </source>
</evidence>
<evidence type="ECO:0000313" key="7">
    <source>
        <dbReference type="Proteomes" id="UP000472275"/>
    </source>
</evidence>
<evidence type="ECO:0008006" key="8">
    <source>
        <dbReference type="Google" id="ProtNLM"/>
    </source>
</evidence>
<evidence type="ECO:0000256" key="3">
    <source>
        <dbReference type="ARBA" id="ARBA00022989"/>
    </source>
</evidence>
<sequence>MIVSYFQVYVACQLMLIVLVGAVPDYHIDQEGIPSSRAELAKHIHFAGNFTSVVTEWYLIEQEAYKLSLESSLFFSGLLVGNITFGPVSDKLSRKPVYISVKIVNRFFLTPNYDIFAVSWFFVGIVNGGVVLVSFVLTQEYVGK</sequence>
<evidence type="ECO:0000256" key="2">
    <source>
        <dbReference type="ARBA" id="ARBA00022692"/>
    </source>
</evidence>